<dbReference type="Gene3D" id="3.80.10.10">
    <property type="entry name" value="Ribonuclease Inhibitor"/>
    <property type="match status" value="1"/>
</dbReference>
<dbReference type="SMART" id="SM00368">
    <property type="entry name" value="LRR_RI"/>
    <property type="match status" value="3"/>
</dbReference>
<evidence type="ECO:0000256" key="1">
    <source>
        <dbReference type="SAM" id="MobiDB-lite"/>
    </source>
</evidence>
<protein>
    <recommendedName>
        <fullName evidence="4">Leucine-rich repeat-containing protein</fullName>
    </recommendedName>
</protein>
<dbReference type="Pfam" id="PF13516">
    <property type="entry name" value="LRR_6"/>
    <property type="match status" value="3"/>
</dbReference>
<dbReference type="GeneID" id="14875938"/>
<feature type="region of interest" description="Disordered" evidence="1">
    <location>
        <begin position="729"/>
        <end position="771"/>
    </location>
</feature>
<feature type="compositionally biased region" description="Polar residues" evidence="1">
    <location>
        <begin position="729"/>
        <end position="739"/>
    </location>
</feature>
<dbReference type="AlphaFoldDB" id="F4PJB2"/>
<feature type="compositionally biased region" description="Low complexity" evidence="1">
    <location>
        <begin position="740"/>
        <end position="763"/>
    </location>
</feature>
<dbReference type="OMA" id="REDICWE"/>
<dbReference type="STRING" id="1054147.F4PJB2"/>
<dbReference type="GO" id="GO:0034315">
    <property type="term" value="P:regulation of Arp2/3 complex-mediated actin nucleation"/>
    <property type="evidence" value="ECO:0007669"/>
    <property type="project" value="TreeGrafter"/>
</dbReference>
<dbReference type="InterPro" id="IPR001611">
    <property type="entry name" value="Leu-rich_rpt"/>
</dbReference>
<organism evidence="2 3">
    <name type="scientific">Cavenderia fasciculata</name>
    <name type="common">Slime mold</name>
    <name type="synonym">Dictyostelium fasciculatum</name>
    <dbReference type="NCBI Taxonomy" id="261658"/>
    <lineage>
        <taxon>Eukaryota</taxon>
        <taxon>Amoebozoa</taxon>
        <taxon>Evosea</taxon>
        <taxon>Eumycetozoa</taxon>
        <taxon>Dictyostelia</taxon>
        <taxon>Acytosteliales</taxon>
        <taxon>Cavenderiaceae</taxon>
        <taxon>Cavenderia</taxon>
    </lineage>
</organism>
<evidence type="ECO:0000313" key="3">
    <source>
        <dbReference type="Proteomes" id="UP000007797"/>
    </source>
</evidence>
<dbReference type="RefSeq" id="XP_004362249.1">
    <property type="nucleotide sequence ID" value="XM_004362192.1"/>
</dbReference>
<dbReference type="SUPFAM" id="SSF52047">
    <property type="entry name" value="RNI-like"/>
    <property type="match status" value="1"/>
</dbReference>
<keyword evidence="3" id="KW-1185">Reference proteome</keyword>
<dbReference type="PANTHER" id="PTHR24112">
    <property type="entry name" value="LEUCINE-RICH REPEAT, ISOFORM F-RELATED"/>
    <property type="match status" value="1"/>
</dbReference>
<evidence type="ECO:0000313" key="2">
    <source>
        <dbReference type="EMBL" id="EGG24398.1"/>
    </source>
</evidence>
<dbReference type="KEGG" id="dfa:DFA_06548"/>
<dbReference type="InterPro" id="IPR032675">
    <property type="entry name" value="LRR_dom_sf"/>
</dbReference>
<proteinExistence type="predicted"/>
<gene>
    <name evidence="2" type="ORF">DFA_06548</name>
</gene>
<accession>F4PJB2</accession>
<dbReference type="GO" id="GO:0016477">
    <property type="term" value="P:cell migration"/>
    <property type="evidence" value="ECO:0007669"/>
    <property type="project" value="TreeGrafter"/>
</dbReference>
<evidence type="ECO:0008006" key="4">
    <source>
        <dbReference type="Google" id="ProtNLM"/>
    </source>
</evidence>
<dbReference type="InterPro" id="IPR051279">
    <property type="entry name" value="PP1-Reg/Actin-Interact_Protein"/>
</dbReference>
<dbReference type="GO" id="GO:0030027">
    <property type="term" value="C:lamellipodium"/>
    <property type="evidence" value="ECO:0007669"/>
    <property type="project" value="TreeGrafter"/>
</dbReference>
<reference evidence="3" key="1">
    <citation type="journal article" date="2011" name="Genome Res.">
        <title>Phylogeny-wide analysis of social amoeba genomes highlights ancient origins for complex intercellular communication.</title>
        <authorList>
            <person name="Heidel A.J."/>
            <person name="Lawal H.M."/>
            <person name="Felder M."/>
            <person name="Schilde C."/>
            <person name="Helps N.R."/>
            <person name="Tunggal B."/>
            <person name="Rivero F."/>
            <person name="John U."/>
            <person name="Schleicher M."/>
            <person name="Eichinger L."/>
            <person name="Platzer M."/>
            <person name="Noegel A.A."/>
            <person name="Schaap P."/>
            <person name="Gloeckner G."/>
        </authorList>
    </citation>
    <scope>NUCLEOTIDE SEQUENCE [LARGE SCALE GENOMIC DNA]</scope>
    <source>
        <strain evidence="3">SH3</strain>
    </source>
</reference>
<dbReference type="OrthoDB" id="18598at2759"/>
<dbReference type="EMBL" id="GL883007">
    <property type="protein sequence ID" value="EGG24398.1"/>
    <property type="molecule type" value="Genomic_DNA"/>
</dbReference>
<dbReference type="GO" id="GO:0005886">
    <property type="term" value="C:plasma membrane"/>
    <property type="evidence" value="ECO:0007669"/>
    <property type="project" value="TreeGrafter"/>
</dbReference>
<dbReference type="PANTHER" id="PTHR24112:SF37">
    <property type="entry name" value="LEUCINE-RICH REPEAT-CONTAINING PROTEIN"/>
    <property type="match status" value="1"/>
</dbReference>
<sequence>MSSNDISLDYSQSNGSSFGASEKKSIEHYLLSKGLKQNAVLFSGVFTDLKKKKLWDINSKQKEEEQLLVVTLYRIYVFSSTGGKVISDGHLLDLVEYVPASDVATLKFRQYVVTFGSVAAKVDELAMAIKKMFSINFPGMQQGGELPKDIGPCGGFSRTYRCVSDYYGVPPRDDICWEIDNLFEANNIKDLNLSDWPEPPSPAQGKSMIEALKYNKWFESIIIFNNPSCKISNDGILSLNGILQTNNKITKLILQNINARESWMTPETWMTMAMNNYLHTIDLSNNAIEDRGAQSLCNDWLATIGHEIQYLNISKCQIGKTGLSLIFKTMRQNKWILKNIKFLSVSGNKMEDSGVDLVPFLAEAQSLKQFEMADCNVKWSSLRPSSSIQRSKETRMITKLDLSSNKLVQTKSSSSGGSKVIDASTQQDANDLASFLQLIAPNLADVNLSSTMLPPQFIVPVLSAASNLVRLDLSDCDLGEEGIIQLVDTLCQTTLPKLKHLFINRNITTSPSTDILSQTLSNTLSLAGRVVNRTIPSASNTTHAANAVKALVQLIQPSSFALCPLETLHFAGSNNGRLRADIIPLAQALLRNDTIMELDIAGHHAGDDLAITLGRAIQVNRTLKTLYWDENLTTTVGLEYFSIGFRRNQSLQHMPLPVLDIGELLKLPENSPAMQSIKERLKLVDTTTTVQERVTQLASEIQSQIINNNLRKMKDAINKAMIRKRTENAISQSMKQASATTSPLQTTTPSTPSTPSTNMTSNPDELVEETL</sequence>
<name>F4PJB2_CACFS</name>
<dbReference type="Proteomes" id="UP000007797">
    <property type="component" value="Unassembled WGS sequence"/>
</dbReference>